<protein>
    <submittedName>
        <fullName evidence="3">Teichuronic acid biosynthesis glycosyltransferase TuaH</fullName>
        <ecNumber evidence="3">2.4.-.-</ecNumber>
    </submittedName>
</protein>
<keyword evidence="4" id="KW-1185">Reference proteome</keyword>
<dbReference type="SUPFAM" id="SSF53756">
    <property type="entry name" value="UDP-Glycosyltransferase/glycogen phosphorylase"/>
    <property type="match status" value="1"/>
</dbReference>
<feature type="domain" description="Glycosyl transferase family 1" evidence="1">
    <location>
        <begin position="178"/>
        <end position="337"/>
    </location>
</feature>
<dbReference type="EC" id="2.4.-.-" evidence="3"/>
<keyword evidence="3" id="KW-0808">Transferase</keyword>
<evidence type="ECO:0000313" key="3">
    <source>
        <dbReference type="EMBL" id="QEF98723.1"/>
    </source>
</evidence>
<dbReference type="InterPro" id="IPR028098">
    <property type="entry name" value="Glyco_trans_4-like_N"/>
</dbReference>
<evidence type="ECO:0000313" key="4">
    <source>
        <dbReference type="Proteomes" id="UP000321353"/>
    </source>
</evidence>
<gene>
    <name evidence="3" type="primary">tuaH</name>
    <name evidence="3" type="ORF">Mal15_27780</name>
</gene>
<dbReference type="PANTHER" id="PTHR12526">
    <property type="entry name" value="GLYCOSYLTRANSFERASE"/>
    <property type="match status" value="1"/>
</dbReference>
<feature type="domain" description="Glycosyltransferase subfamily 4-like N-terminal" evidence="2">
    <location>
        <begin position="3"/>
        <end position="153"/>
    </location>
</feature>
<dbReference type="RefSeq" id="WP_167546786.1">
    <property type="nucleotide sequence ID" value="NZ_CP036264.1"/>
</dbReference>
<accession>A0A5B9MD73</accession>
<dbReference type="Proteomes" id="UP000321353">
    <property type="component" value="Chromosome"/>
</dbReference>
<dbReference type="InterPro" id="IPR001296">
    <property type="entry name" value="Glyco_trans_1"/>
</dbReference>
<dbReference type="AlphaFoldDB" id="A0A5B9MD73"/>
<organism evidence="3 4">
    <name type="scientific">Stieleria maiorica</name>
    <dbReference type="NCBI Taxonomy" id="2795974"/>
    <lineage>
        <taxon>Bacteria</taxon>
        <taxon>Pseudomonadati</taxon>
        <taxon>Planctomycetota</taxon>
        <taxon>Planctomycetia</taxon>
        <taxon>Pirellulales</taxon>
        <taxon>Pirellulaceae</taxon>
        <taxon>Stieleria</taxon>
    </lineage>
</organism>
<dbReference type="EMBL" id="CP036264">
    <property type="protein sequence ID" value="QEF98723.1"/>
    <property type="molecule type" value="Genomic_DNA"/>
</dbReference>
<evidence type="ECO:0000259" key="1">
    <source>
        <dbReference type="Pfam" id="PF00534"/>
    </source>
</evidence>
<dbReference type="Gene3D" id="3.40.50.2000">
    <property type="entry name" value="Glycogen Phosphorylase B"/>
    <property type="match status" value="2"/>
</dbReference>
<name>A0A5B9MD73_9BACT</name>
<dbReference type="Pfam" id="PF13439">
    <property type="entry name" value="Glyco_transf_4"/>
    <property type="match status" value="1"/>
</dbReference>
<dbReference type="Pfam" id="PF00534">
    <property type="entry name" value="Glycos_transf_1"/>
    <property type="match status" value="1"/>
</dbReference>
<proteinExistence type="predicted"/>
<keyword evidence="3" id="KW-0328">Glycosyltransferase</keyword>
<reference evidence="3 4" key="1">
    <citation type="submission" date="2019-02" db="EMBL/GenBank/DDBJ databases">
        <title>Planctomycetal bacteria perform biofilm scaping via a novel small molecule.</title>
        <authorList>
            <person name="Jeske O."/>
            <person name="Boedeker C."/>
            <person name="Wiegand S."/>
            <person name="Breitling P."/>
            <person name="Kallscheuer N."/>
            <person name="Jogler M."/>
            <person name="Rohde M."/>
            <person name="Petersen J."/>
            <person name="Medema M.H."/>
            <person name="Surup F."/>
            <person name="Jogler C."/>
        </authorList>
    </citation>
    <scope>NUCLEOTIDE SEQUENCE [LARGE SCALE GENOMIC DNA]</scope>
    <source>
        <strain evidence="3 4">Mal15</strain>
    </source>
</reference>
<dbReference type="GO" id="GO:0016757">
    <property type="term" value="F:glycosyltransferase activity"/>
    <property type="evidence" value="ECO:0007669"/>
    <property type="project" value="UniProtKB-KW"/>
</dbReference>
<sequence length="360" mass="40452">MKMCHAYATLGHDVQLVVPDHQEGIEADVEDVHAFYGVPRTFEIVKVRSFRPLKFWYAIILSLFAIRNTRADLYHTRISWTAWGLSTLFRRPTILELHEVPIDGSLESRCIFHATRQKQLRYLIAITKALKERLADVTHSSCEVVVAADGVDARLATSSLSQLDAKNEVGVGEGQGLTAVYAGHLYPGRGIEVVVEMASRNPAIAFHVIGGREEDIRQWRSKVQHLKNVRFEGFVPPKKVYGYLRAADILLMPYANKVGTSGRGDTAAVCSPMKMFEYMAAGRPILSSDLPVLQEVLRPDVNCLIAPYGDIDRWVSQLKRLEQDAQLRMRLGDQARRDVMAYTWEARAEKLLAACAFQPS</sequence>
<dbReference type="KEGG" id="smam:Mal15_27780"/>
<evidence type="ECO:0000259" key="2">
    <source>
        <dbReference type="Pfam" id="PF13439"/>
    </source>
</evidence>